<keyword evidence="4 6" id="KW-0963">Cytoplasm</keyword>
<evidence type="ECO:0000256" key="4">
    <source>
        <dbReference type="ARBA" id="ARBA00022490"/>
    </source>
</evidence>
<keyword evidence="7" id="KW-0269">Exonuclease</keyword>
<organism evidence="7 8">
    <name type="scientific">Ferrimonas balearica (strain DSM 9799 / CCM 4581 / KCTC 23876 / PAT)</name>
    <dbReference type="NCBI Taxonomy" id="550540"/>
    <lineage>
        <taxon>Bacteria</taxon>
        <taxon>Pseudomonadati</taxon>
        <taxon>Pseudomonadota</taxon>
        <taxon>Gammaproteobacteria</taxon>
        <taxon>Alteromonadales</taxon>
        <taxon>Ferrimonadaceae</taxon>
        <taxon>Ferrimonas</taxon>
    </lineage>
</organism>
<keyword evidence="7" id="KW-0540">Nuclease</keyword>
<evidence type="ECO:0000256" key="3">
    <source>
        <dbReference type="ARBA" id="ARBA00022296"/>
    </source>
</evidence>
<dbReference type="Pfam" id="PF04381">
    <property type="entry name" value="RdgC"/>
    <property type="match status" value="1"/>
</dbReference>
<dbReference type="GO" id="GO:0004527">
    <property type="term" value="F:exonuclease activity"/>
    <property type="evidence" value="ECO:0007669"/>
    <property type="project" value="UniProtKB-KW"/>
</dbReference>
<dbReference type="eggNOG" id="COG2974">
    <property type="taxonomic scope" value="Bacteria"/>
</dbReference>
<dbReference type="GO" id="GO:0003690">
    <property type="term" value="F:double-stranded DNA binding"/>
    <property type="evidence" value="ECO:0007669"/>
    <property type="project" value="TreeGrafter"/>
</dbReference>
<dbReference type="OrthoDB" id="5290530at2"/>
<evidence type="ECO:0000256" key="2">
    <source>
        <dbReference type="ARBA" id="ARBA00008657"/>
    </source>
</evidence>
<dbReference type="KEGG" id="fbl:Fbal_2803"/>
<protein>
    <recommendedName>
        <fullName evidence="3 6">Recombination-associated protein RdgC</fullName>
    </recommendedName>
</protein>
<evidence type="ECO:0000313" key="8">
    <source>
        <dbReference type="Proteomes" id="UP000006683"/>
    </source>
</evidence>
<dbReference type="NCBIfam" id="NF001464">
    <property type="entry name" value="PRK00321.1-5"/>
    <property type="match status" value="1"/>
</dbReference>
<comment type="function">
    <text evidence="6">May be involved in recombination.</text>
</comment>
<comment type="similarity">
    <text evidence="2 6">Belongs to the RdgC family.</text>
</comment>
<evidence type="ECO:0000256" key="1">
    <source>
        <dbReference type="ARBA" id="ARBA00004453"/>
    </source>
</evidence>
<dbReference type="RefSeq" id="WP_013346311.1">
    <property type="nucleotide sequence ID" value="NC_014541.1"/>
</dbReference>
<dbReference type="GO" id="GO:0006310">
    <property type="term" value="P:DNA recombination"/>
    <property type="evidence" value="ECO:0007669"/>
    <property type="project" value="UniProtKB-UniRule"/>
</dbReference>
<comment type="subcellular location">
    <subcellularLocation>
        <location evidence="1 6">Cytoplasm</location>
        <location evidence="1 6">Nucleoid</location>
    </subcellularLocation>
</comment>
<keyword evidence="7" id="KW-0378">Hydrolase</keyword>
<gene>
    <name evidence="6" type="primary">rdgC</name>
    <name evidence="7" type="ordered locus">Fbal_2803</name>
</gene>
<evidence type="ECO:0000256" key="5">
    <source>
        <dbReference type="ARBA" id="ARBA00023172"/>
    </source>
</evidence>
<keyword evidence="8" id="KW-1185">Reference proteome</keyword>
<accession>E1SS73</accession>
<dbReference type="STRING" id="550540.Fbal_2803"/>
<keyword evidence="5 6" id="KW-0233">DNA recombination</keyword>
<evidence type="ECO:0000256" key="6">
    <source>
        <dbReference type="HAMAP-Rule" id="MF_00194"/>
    </source>
</evidence>
<sequence>MWFKNALPYRLTKPIDWQADELERQMEALAFTPAGSQEMAKLGFVAALGPKVGGGLVHVADGNLLIAIEKEEKMLPASVIKEELDERVGQLENEQGRPARKAEKEAMKEDIVAMLLPRAFSRRKRIRALVMPRQQLILVDSSSAARAEELLSLLRQAIGSLPVAPLMPNTLPEEAMTDWVRTGNIGHNLTLLEEAELKSLAENGGSVKLKDLPLDSDEVTAHLDAGLLAVKVGLDWAESVSFVLSADLSVKRIKFADVLQDQNDDIDKADLAARYDADFALMCGEFERLWPDLLASMGGVDESV</sequence>
<reference evidence="7 8" key="1">
    <citation type="journal article" date="2010" name="Stand. Genomic Sci.">
        <title>Complete genome sequence of Ferrimonas balearica type strain (PAT).</title>
        <authorList>
            <person name="Nolan M."/>
            <person name="Sikorski J."/>
            <person name="Davenport K."/>
            <person name="Lucas S."/>
            <person name="Glavina Del Rio T."/>
            <person name="Tice H."/>
            <person name="Cheng J."/>
            <person name="Goodwin L."/>
            <person name="Pitluck S."/>
            <person name="Liolios K."/>
            <person name="Ivanova N."/>
            <person name="Mavromatis K."/>
            <person name="Ovchinnikova G."/>
            <person name="Pati A."/>
            <person name="Chen A."/>
            <person name="Palaniappan K."/>
            <person name="Land M."/>
            <person name="Hauser L."/>
            <person name="Chang Y."/>
            <person name="Jeffries C."/>
            <person name="Tapia R."/>
            <person name="Brettin T."/>
            <person name="Detter J."/>
            <person name="Han C."/>
            <person name="Yasawong M."/>
            <person name="Rohde M."/>
            <person name="Tindall B."/>
            <person name="Goker M."/>
            <person name="Woyke T."/>
            <person name="Bristow J."/>
            <person name="Eisen J."/>
            <person name="Markowitz V."/>
            <person name="Hugenholtz P."/>
            <person name="Kyrpides N."/>
            <person name="Klenk H."/>
            <person name="Lapidus A."/>
        </authorList>
    </citation>
    <scope>NUCLEOTIDE SEQUENCE [LARGE SCALE GENOMIC DNA]</scope>
    <source>
        <strain evidence="8">DSM 9799 / CCM 4581 / KCTC 23876 / PAT</strain>
    </source>
</reference>
<dbReference type="HAMAP" id="MF_00194">
    <property type="entry name" value="RdgC"/>
    <property type="match status" value="1"/>
</dbReference>
<dbReference type="GO" id="GO:0005737">
    <property type="term" value="C:cytoplasm"/>
    <property type="evidence" value="ECO:0007669"/>
    <property type="project" value="UniProtKB-UniRule"/>
</dbReference>
<dbReference type="Proteomes" id="UP000006683">
    <property type="component" value="Chromosome"/>
</dbReference>
<proteinExistence type="inferred from homology"/>
<evidence type="ECO:0000313" key="7">
    <source>
        <dbReference type="EMBL" id="ADN77005.1"/>
    </source>
</evidence>
<name>E1SS73_FERBD</name>
<dbReference type="AlphaFoldDB" id="E1SS73"/>
<dbReference type="PANTHER" id="PTHR38103:SF1">
    <property type="entry name" value="RECOMBINATION-ASSOCIATED PROTEIN RDGC"/>
    <property type="match status" value="1"/>
</dbReference>
<dbReference type="EMBL" id="CP002209">
    <property type="protein sequence ID" value="ADN77005.1"/>
    <property type="molecule type" value="Genomic_DNA"/>
</dbReference>
<dbReference type="NCBIfam" id="NF001462">
    <property type="entry name" value="PRK00321.1-3"/>
    <property type="match status" value="1"/>
</dbReference>
<dbReference type="GO" id="GO:0000018">
    <property type="term" value="P:regulation of DNA recombination"/>
    <property type="evidence" value="ECO:0007669"/>
    <property type="project" value="TreeGrafter"/>
</dbReference>
<dbReference type="GO" id="GO:0043590">
    <property type="term" value="C:bacterial nucleoid"/>
    <property type="evidence" value="ECO:0007669"/>
    <property type="project" value="TreeGrafter"/>
</dbReference>
<dbReference type="HOGENOM" id="CLU_052038_1_1_6"/>
<dbReference type="GeneID" id="67183022"/>
<dbReference type="PANTHER" id="PTHR38103">
    <property type="entry name" value="RECOMBINATION-ASSOCIATED PROTEIN RDGC"/>
    <property type="match status" value="1"/>
</dbReference>
<dbReference type="InterPro" id="IPR007476">
    <property type="entry name" value="RdgC"/>
</dbReference>